<feature type="compositionally biased region" description="Polar residues" evidence="1">
    <location>
        <begin position="1"/>
        <end position="13"/>
    </location>
</feature>
<feature type="compositionally biased region" description="Polar residues" evidence="1">
    <location>
        <begin position="138"/>
        <end position="167"/>
    </location>
</feature>
<reference evidence="2" key="2">
    <citation type="journal article" date="2015" name="Genome Biol.">
        <title>Comparative genomics of Steinernema reveals deeply conserved gene regulatory networks.</title>
        <authorList>
            <person name="Dillman A.R."/>
            <person name="Macchietto M."/>
            <person name="Porter C.F."/>
            <person name="Rogers A."/>
            <person name="Williams B."/>
            <person name="Antoshechkin I."/>
            <person name="Lee M.M."/>
            <person name="Goodwin Z."/>
            <person name="Lu X."/>
            <person name="Lewis E.E."/>
            <person name="Goodrich-Blair H."/>
            <person name="Stock S.P."/>
            <person name="Adams B.J."/>
            <person name="Sternberg P.W."/>
            <person name="Mortazavi A."/>
        </authorList>
    </citation>
    <scope>NUCLEOTIDE SEQUENCE [LARGE SCALE GENOMIC DNA]</scope>
    <source>
        <strain evidence="2">ALL</strain>
    </source>
</reference>
<dbReference type="EMBL" id="AZBU02000001">
    <property type="protein sequence ID" value="TMS40196.1"/>
    <property type="molecule type" value="Genomic_DNA"/>
</dbReference>
<feature type="compositionally biased region" description="Low complexity" evidence="1">
    <location>
        <begin position="34"/>
        <end position="46"/>
    </location>
</feature>
<reference evidence="2" key="3">
    <citation type="journal article" date="2019" name="G3 (Bethesda)">
        <title>Hybrid Assembly of the Genome of the Entomopathogenic Nematode Steinernema carpocapsae Identifies the X-Chromosome.</title>
        <authorList>
            <person name="Serra L."/>
            <person name="Macchietto M."/>
            <person name="Macias-Munoz A."/>
            <person name="McGill C.J."/>
            <person name="Rodriguez I.M."/>
            <person name="Rodriguez B."/>
            <person name="Murad R."/>
            <person name="Mortazavi A."/>
        </authorList>
    </citation>
    <scope>NUCLEOTIDE SEQUENCE [LARGE SCALE GENOMIC DNA]</scope>
    <source>
        <strain evidence="2">ALL</strain>
    </source>
</reference>
<name>A0A4U8V2K4_STECR</name>
<gene>
    <name evidence="2" type="ORF">L596_006604</name>
</gene>
<accession>A0A4U8V2K4</accession>
<feature type="compositionally biased region" description="Polar residues" evidence="1">
    <location>
        <begin position="78"/>
        <end position="104"/>
    </location>
</feature>
<protein>
    <submittedName>
        <fullName evidence="2">Uncharacterized protein</fullName>
    </submittedName>
</protein>
<organism evidence="2">
    <name type="scientific">Steinernema carpocapsae</name>
    <name type="common">Entomopathogenic nematode</name>
    <dbReference type="NCBI Taxonomy" id="34508"/>
    <lineage>
        <taxon>Eukaryota</taxon>
        <taxon>Metazoa</taxon>
        <taxon>Ecdysozoa</taxon>
        <taxon>Nematoda</taxon>
        <taxon>Chromadorea</taxon>
        <taxon>Rhabditida</taxon>
        <taxon>Tylenchina</taxon>
        <taxon>Panagrolaimomorpha</taxon>
        <taxon>Strongyloidoidea</taxon>
        <taxon>Steinernematidae</taxon>
        <taxon>Steinernema</taxon>
    </lineage>
</organism>
<evidence type="ECO:0000313" key="2">
    <source>
        <dbReference type="EMBL" id="TMS40196.1"/>
    </source>
</evidence>
<sequence>MNNFFNTSSPNISEKSESPSDQSDYEFRAQGPLKSISRSSSKSPSEPRTDQSTGELQFPSQQPTEKLKSPSPTKYAAMTSTKSPSPNMSNQDALTDQSTTESPSPSHPKSVFMSRSKSPLPNDQPESQSVQEKIAADQSESASDQPETQTTRPRMLTGQSDSPSNQAIKGIQSYCPQKCGPGVAPCSGNCQCHDVLHRLIEDEDVVAVLMESDPDMLAEICEHLAHLLK</sequence>
<comment type="caution">
    <text evidence="2">The sequence shown here is derived from an EMBL/GenBank/DDBJ whole genome shotgun (WGS) entry which is preliminary data.</text>
</comment>
<feature type="compositionally biased region" description="Polar residues" evidence="1">
    <location>
        <begin position="50"/>
        <end position="64"/>
    </location>
</feature>
<reference evidence="2" key="1">
    <citation type="submission" date="2013-11" db="EMBL/GenBank/DDBJ databases">
        <authorList>
            <person name="Sternberg P."/>
            <person name="Dillman A."/>
            <person name="Macchietto M."/>
        </authorList>
    </citation>
    <scope>NUCLEOTIDE SEQUENCE</scope>
    <source>
        <strain evidence="2">ALL</strain>
    </source>
</reference>
<feature type="compositionally biased region" description="Polar residues" evidence="1">
    <location>
        <begin position="113"/>
        <end position="131"/>
    </location>
</feature>
<proteinExistence type="predicted"/>
<feature type="region of interest" description="Disordered" evidence="1">
    <location>
        <begin position="1"/>
        <end position="167"/>
    </location>
</feature>
<evidence type="ECO:0000256" key="1">
    <source>
        <dbReference type="SAM" id="MobiDB-lite"/>
    </source>
</evidence>
<dbReference type="AlphaFoldDB" id="A0A4U8V2K4"/>